<dbReference type="OrthoDB" id="4482242at2"/>
<evidence type="ECO:0000313" key="3">
    <source>
        <dbReference type="Proteomes" id="UP000199494"/>
    </source>
</evidence>
<accession>A0A222VNE7</accession>
<dbReference type="InterPro" id="IPR055568">
    <property type="entry name" value="DUF7144"/>
</dbReference>
<dbReference type="EMBL" id="FMZE01000001">
    <property type="protein sequence ID" value="SDC08780.1"/>
    <property type="molecule type" value="Genomic_DNA"/>
</dbReference>
<gene>
    <name evidence="2" type="ORF">SAMN05421630_101377</name>
</gene>
<dbReference type="Pfam" id="PF23636">
    <property type="entry name" value="DUF7144"/>
    <property type="match status" value="1"/>
</dbReference>
<organism evidence="2 3">
    <name type="scientific">Prauserella marina</name>
    <dbReference type="NCBI Taxonomy" id="530584"/>
    <lineage>
        <taxon>Bacteria</taxon>
        <taxon>Bacillati</taxon>
        <taxon>Actinomycetota</taxon>
        <taxon>Actinomycetes</taxon>
        <taxon>Pseudonocardiales</taxon>
        <taxon>Pseudonocardiaceae</taxon>
        <taxon>Prauserella</taxon>
    </lineage>
</organism>
<feature type="domain" description="DUF7144" evidence="1">
    <location>
        <begin position="16"/>
        <end position="131"/>
    </location>
</feature>
<evidence type="ECO:0000259" key="1">
    <source>
        <dbReference type="Pfam" id="PF23636"/>
    </source>
</evidence>
<proteinExistence type="predicted"/>
<evidence type="ECO:0000313" key="2">
    <source>
        <dbReference type="EMBL" id="SDC08780.1"/>
    </source>
</evidence>
<dbReference type="KEGG" id="pmad:BAY61_10070"/>
<reference evidence="2 3" key="1">
    <citation type="submission" date="2016-10" db="EMBL/GenBank/DDBJ databases">
        <authorList>
            <person name="de Groot N.N."/>
        </authorList>
    </citation>
    <scope>NUCLEOTIDE SEQUENCE [LARGE SCALE GENOMIC DNA]</scope>
    <source>
        <strain evidence="2 3">CGMCC 4.5506</strain>
    </source>
</reference>
<dbReference type="RefSeq" id="WP_091795516.1">
    <property type="nucleotide sequence ID" value="NZ_CP016353.1"/>
</dbReference>
<name>A0A222VNE7_9PSEU</name>
<protein>
    <recommendedName>
        <fullName evidence="1">DUF7144 domain-containing protein</fullName>
    </recommendedName>
</protein>
<dbReference type="AlphaFoldDB" id="A0A222VNE7"/>
<dbReference type="Proteomes" id="UP000199494">
    <property type="component" value="Unassembled WGS sequence"/>
</dbReference>
<dbReference type="STRING" id="530584.SAMN05421630_101377"/>
<keyword evidence="3" id="KW-1185">Reference proteome</keyword>
<sequence length="137" mass="13891">MSDNAKPQRATGWTGWVAFCGMMLVLLGSFHAIEGLVAVFDSAYSDTGSPGLVARLGYPAWGWLQAGLGAVAVLTGVGVLSGNSAARVGGVVFAAASAVTHLLFSSASTAGTAIVVAIDVIVIYALVAHGREITLRD</sequence>